<evidence type="ECO:0000313" key="1">
    <source>
        <dbReference type="EMBL" id="KAJ8677858.1"/>
    </source>
</evidence>
<dbReference type="EMBL" id="CM056742">
    <property type="protein sequence ID" value="KAJ8677858.1"/>
    <property type="molecule type" value="Genomic_DNA"/>
</dbReference>
<protein>
    <submittedName>
        <fullName evidence="1">Uncharacterized protein</fullName>
    </submittedName>
</protein>
<proteinExistence type="predicted"/>
<dbReference type="Proteomes" id="UP001239111">
    <property type="component" value="Chromosome 2"/>
</dbReference>
<accession>A0ACC2P315</accession>
<reference evidence="1" key="1">
    <citation type="submission" date="2023-04" db="EMBL/GenBank/DDBJ databases">
        <title>A chromosome-level genome assembly of the parasitoid wasp Eretmocerus hayati.</title>
        <authorList>
            <person name="Zhong Y."/>
            <person name="Liu S."/>
            <person name="Liu Y."/>
        </authorList>
    </citation>
    <scope>NUCLEOTIDE SEQUENCE</scope>
    <source>
        <strain evidence="1">ZJU_SS_LIU_2023</strain>
    </source>
</reference>
<keyword evidence="2" id="KW-1185">Reference proteome</keyword>
<name>A0ACC2P315_9HYME</name>
<sequence length="106" mass="11792">MGSRVLDTTVINVKKSEIFSLSVDSSPDNSHTDQLSVALRFMEGFDPVERFLTFLANVGHKALDMFHTIKIFLAKVGLHLKQCRALSFDYAANMSGKFNGLQAVVR</sequence>
<gene>
    <name evidence="1" type="ORF">QAD02_013645</name>
</gene>
<evidence type="ECO:0000313" key="2">
    <source>
        <dbReference type="Proteomes" id="UP001239111"/>
    </source>
</evidence>
<comment type="caution">
    <text evidence="1">The sequence shown here is derived from an EMBL/GenBank/DDBJ whole genome shotgun (WGS) entry which is preliminary data.</text>
</comment>
<organism evidence="1 2">
    <name type="scientific">Eretmocerus hayati</name>
    <dbReference type="NCBI Taxonomy" id="131215"/>
    <lineage>
        <taxon>Eukaryota</taxon>
        <taxon>Metazoa</taxon>
        <taxon>Ecdysozoa</taxon>
        <taxon>Arthropoda</taxon>
        <taxon>Hexapoda</taxon>
        <taxon>Insecta</taxon>
        <taxon>Pterygota</taxon>
        <taxon>Neoptera</taxon>
        <taxon>Endopterygota</taxon>
        <taxon>Hymenoptera</taxon>
        <taxon>Apocrita</taxon>
        <taxon>Proctotrupomorpha</taxon>
        <taxon>Chalcidoidea</taxon>
        <taxon>Aphelinidae</taxon>
        <taxon>Aphelininae</taxon>
        <taxon>Eretmocerus</taxon>
    </lineage>
</organism>